<feature type="region of interest" description="Disordered" evidence="2">
    <location>
        <begin position="328"/>
        <end position="360"/>
    </location>
</feature>
<name>A0A6S6R245_9FIRM</name>
<dbReference type="AlphaFoldDB" id="A0A6S6R245"/>
<dbReference type="Proteomes" id="UP000515561">
    <property type="component" value="Chromosome"/>
</dbReference>
<organism evidence="4 5">
    <name type="scientific">Anaerocolumna cellulosilytica</name>
    <dbReference type="NCBI Taxonomy" id="433286"/>
    <lineage>
        <taxon>Bacteria</taxon>
        <taxon>Bacillati</taxon>
        <taxon>Bacillota</taxon>
        <taxon>Clostridia</taxon>
        <taxon>Lachnospirales</taxon>
        <taxon>Lachnospiraceae</taxon>
        <taxon>Anaerocolumna</taxon>
    </lineage>
</organism>
<dbReference type="GO" id="GO:0009253">
    <property type="term" value="P:peptidoglycan catabolic process"/>
    <property type="evidence" value="ECO:0007669"/>
    <property type="project" value="InterPro"/>
</dbReference>
<keyword evidence="5" id="KW-1185">Reference proteome</keyword>
<protein>
    <submittedName>
        <fullName evidence="4">Uncharacterized protein</fullName>
    </submittedName>
</protein>
<sequence>MIVIRCRKNQLYYKSEEKKFLWSRIISIVTMLALLCFLPISQADAAAGLSLYNYQTKKNFNYTDKQVVYTYNGKRIATKTPGIIMDGSSMAPFKDIFVNSEIKMKYNLDEKKGKLTLSSGDTVMVLTLGSKSVLLNGKKVTAPYAPVKIKYNAQKSSKILVPARFIAEAFGYSYQWNSSTSIASISGGIRLNYGGEDVNYTSTQGKVTFDGTEIPLNSIPVMVVDDTALLPAWRVFAKSSMKVGYTYNQDTEEVTLKKGDVTIQLTIGSKTAYVNGKAKTLDTVPLFVTNLSSKETSVMVPGNFVATNLGFAYSWNYGVKTSQITTKKVTDGNTGTDNGTDNGTGNGGNNGSNTGGHTGNIEMPDTTLFQWGVLPELLESYTAASNVVNITEISQDMASSAYIESVSLTQILSAATRKEIYTIKSASPISKTTIKEEGNILKLLVNNAYINTATYNLGGILAGEFNGVYHAIENNSELSFKLSSTDTKYEVNLSEDKCTMTVTLYPNYVNAITAGRKNNEEFVTITAMEDISVTLAESGNYLIMQLPFTVNGMGNKNTDSSLEGIKAVSVTGVNDYTTSITIDKAIGYDYRVERNENSYTVYLTKSSSSENGGETEENTESALQFKLPADILFGDIATEDRYRYYQNKIAIILPGNQVQFYDKNPVTVSSGVIQDVTVSYVNNQTEIVIETSKLQGFKLSETQNGVTVKLGDPRDIYQNIVLLDPGHGGNAAGATRTLDGVKIMEKDLNMQILYNLAQKYFNAPDSPIKIYYTRYGDEVRYSNTTTENYDRAAQAKRIGADLYVSLHMNSFTTATPVGTEVYYNSQNNKTVASGLTSKKLAEMLQKALTANLGTVSRGVKDKSLIVTRENSVPAVLIELGFMSNQQELALLNTPEFQEKAAKTIYDTICQVFVEYPTGR</sequence>
<dbReference type="Pfam" id="PF07833">
    <property type="entry name" value="Cu_amine_oxidN1"/>
    <property type="match status" value="2"/>
</dbReference>
<dbReference type="Gene3D" id="3.40.630.40">
    <property type="entry name" value="Zn-dependent exopeptidases"/>
    <property type="match status" value="1"/>
</dbReference>
<evidence type="ECO:0000313" key="5">
    <source>
        <dbReference type="Proteomes" id="UP000515561"/>
    </source>
</evidence>
<dbReference type="SUPFAM" id="SSF53187">
    <property type="entry name" value="Zn-dependent exopeptidases"/>
    <property type="match status" value="1"/>
</dbReference>
<keyword evidence="3" id="KW-1133">Transmembrane helix</keyword>
<feature type="transmembrane region" description="Helical" evidence="3">
    <location>
        <begin position="21"/>
        <end position="40"/>
    </location>
</feature>
<keyword evidence="3" id="KW-0472">Membrane</keyword>
<feature type="compositionally biased region" description="Low complexity" evidence="2">
    <location>
        <begin position="331"/>
        <end position="341"/>
    </location>
</feature>
<accession>A0A6S6R245</accession>
<dbReference type="CDD" id="cd02696">
    <property type="entry name" value="MurNAc-LAA"/>
    <property type="match status" value="1"/>
</dbReference>
<dbReference type="GO" id="GO:0008745">
    <property type="term" value="F:N-acetylmuramoyl-L-alanine amidase activity"/>
    <property type="evidence" value="ECO:0007669"/>
    <property type="project" value="InterPro"/>
</dbReference>
<proteinExistence type="predicted"/>
<dbReference type="EMBL" id="AP023367">
    <property type="protein sequence ID" value="BCJ95409.1"/>
    <property type="molecule type" value="Genomic_DNA"/>
</dbReference>
<dbReference type="GO" id="GO:0030288">
    <property type="term" value="C:outer membrane-bounded periplasmic space"/>
    <property type="evidence" value="ECO:0007669"/>
    <property type="project" value="TreeGrafter"/>
</dbReference>
<evidence type="ECO:0000256" key="2">
    <source>
        <dbReference type="SAM" id="MobiDB-lite"/>
    </source>
</evidence>
<gene>
    <name evidence="4" type="ORF">acsn021_29780</name>
</gene>
<dbReference type="KEGG" id="acel:acsn021_29780"/>
<dbReference type="InterPro" id="IPR012854">
    <property type="entry name" value="Cu_amine_oxidase-like_N"/>
</dbReference>
<reference evidence="4 5" key="1">
    <citation type="journal article" date="2016" name="Int. J. Syst. Evol. Microbiol.">
        <title>Descriptions of Anaerotaenia torta gen. nov., sp. nov. and Anaerocolumna cellulosilytica gen. nov., sp. nov. isolated from a methanogenic reactor of cattle waste.</title>
        <authorList>
            <person name="Uek A."/>
            <person name="Ohtaki Y."/>
            <person name="Kaku N."/>
            <person name="Ueki K."/>
        </authorList>
    </citation>
    <scope>NUCLEOTIDE SEQUENCE [LARGE SCALE GENOMIC DNA]</scope>
    <source>
        <strain evidence="4 5">SN021</strain>
    </source>
</reference>
<dbReference type="InterPro" id="IPR002508">
    <property type="entry name" value="MurNAc-LAA_cat"/>
</dbReference>
<keyword evidence="1" id="KW-0378">Hydrolase</keyword>
<evidence type="ECO:0000256" key="1">
    <source>
        <dbReference type="ARBA" id="ARBA00022801"/>
    </source>
</evidence>
<keyword evidence="3" id="KW-0812">Transmembrane</keyword>
<dbReference type="InterPro" id="IPR050695">
    <property type="entry name" value="N-acetylmuramoyl_amidase_3"/>
</dbReference>
<dbReference type="PANTHER" id="PTHR30404">
    <property type="entry name" value="N-ACETYLMURAMOYL-L-ALANINE AMIDASE"/>
    <property type="match status" value="1"/>
</dbReference>
<dbReference type="RefSeq" id="WP_184096085.1">
    <property type="nucleotide sequence ID" value="NZ_AP023367.1"/>
</dbReference>
<evidence type="ECO:0000256" key="3">
    <source>
        <dbReference type="SAM" id="Phobius"/>
    </source>
</evidence>
<dbReference type="Gene3D" id="3.30.457.10">
    <property type="entry name" value="Copper amine oxidase-like, N-terminal domain"/>
    <property type="match status" value="2"/>
</dbReference>
<dbReference type="PANTHER" id="PTHR30404:SF0">
    <property type="entry name" value="N-ACETYLMURAMOYL-L-ALANINE AMIDASE AMIC"/>
    <property type="match status" value="1"/>
</dbReference>
<feature type="compositionally biased region" description="Gly residues" evidence="2">
    <location>
        <begin position="342"/>
        <end position="358"/>
    </location>
</feature>
<evidence type="ECO:0000313" key="4">
    <source>
        <dbReference type="EMBL" id="BCJ95409.1"/>
    </source>
</evidence>
<dbReference type="InterPro" id="IPR036582">
    <property type="entry name" value="Mao_N_sf"/>
</dbReference>
<dbReference type="SMART" id="SM00646">
    <property type="entry name" value="Ami_3"/>
    <property type="match status" value="1"/>
</dbReference>
<dbReference type="Pfam" id="PF01520">
    <property type="entry name" value="Amidase_3"/>
    <property type="match status" value="1"/>
</dbReference>
<dbReference type="SUPFAM" id="SSF55383">
    <property type="entry name" value="Copper amine oxidase, domain N"/>
    <property type="match status" value="2"/>
</dbReference>